<proteinExistence type="predicted"/>
<dbReference type="RefSeq" id="WP_161012879.1">
    <property type="nucleotide sequence ID" value="NZ_WWCK01000002.1"/>
</dbReference>
<reference evidence="1 2" key="1">
    <citation type="submission" date="2019-12" db="EMBL/GenBank/DDBJ databases">
        <title>Novel species isolated from a subtropical stream in China.</title>
        <authorList>
            <person name="Lu H."/>
        </authorList>
    </citation>
    <scope>NUCLEOTIDE SEQUENCE [LARGE SCALE GENOMIC DNA]</scope>
    <source>
        <strain evidence="1 2">FT55W</strain>
    </source>
</reference>
<dbReference type="AlphaFoldDB" id="A0A7X4GMM9"/>
<evidence type="ECO:0000313" key="2">
    <source>
        <dbReference type="Proteomes" id="UP000450012"/>
    </source>
</evidence>
<evidence type="ECO:0000313" key="1">
    <source>
        <dbReference type="EMBL" id="MYM66283.1"/>
    </source>
</evidence>
<accession>A0A7X4GMM9</accession>
<dbReference type="Proteomes" id="UP000450012">
    <property type="component" value="Unassembled WGS sequence"/>
</dbReference>
<organism evidence="1 2">
    <name type="scientific">Duganella rivi</name>
    <dbReference type="NCBI Taxonomy" id="2666083"/>
    <lineage>
        <taxon>Bacteria</taxon>
        <taxon>Pseudomonadati</taxon>
        <taxon>Pseudomonadota</taxon>
        <taxon>Betaproteobacteria</taxon>
        <taxon>Burkholderiales</taxon>
        <taxon>Oxalobacteraceae</taxon>
        <taxon>Telluria group</taxon>
        <taxon>Duganella</taxon>
    </lineage>
</organism>
<name>A0A7X4GMM9_9BURK</name>
<dbReference type="EMBL" id="WWCK01000002">
    <property type="protein sequence ID" value="MYM66283.1"/>
    <property type="molecule type" value="Genomic_DNA"/>
</dbReference>
<sequence length="109" mass="12264">MMDISHMEPRLLQCGLTQEQVNELKAAAAKLPPGIEDGTLINIPRIPGLTQQQSELLVSRLLDRLAIELGLPVDDPDLYDELGFPSLEELIELAERHEQVMQTKEHERA</sequence>
<keyword evidence="2" id="KW-1185">Reference proteome</keyword>
<gene>
    <name evidence="1" type="ORF">GTP45_05460</name>
</gene>
<comment type="caution">
    <text evidence="1">The sequence shown here is derived from an EMBL/GenBank/DDBJ whole genome shotgun (WGS) entry which is preliminary data.</text>
</comment>
<protein>
    <submittedName>
        <fullName evidence="1">Uncharacterized protein</fullName>
    </submittedName>
</protein>